<comment type="subunit">
    <text evidence="7">Heterotetramer of 2 MoaD subunits and 2 MoaE subunits. Also stable as homodimer. The enzyme changes between these two forms during catalysis.</text>
</comment>
<dbReference type="SUPFAM" id="SSF54690">
    <property type="entry name" value="Molybdopterin synthase subunit MoaE"/>
    <property type="match status" value="1"/>
</dbReference>
<evidence type="ECO:0000256" key="2">
    <source>
        <dbReference type="ARBA" id="ARBA00005426"/>
    </source>
</evidence>
<reference evidence="13 14" key="1">
    <citation type="submission" date="2019-02" db="EMBL/GenBank/DDBJ databases">
        <title>Deep-cultivation of Planctomycetes and their phenomic and genomic characterization uncovers novel biology.</title>
        <authorList>
            <person name="Wiegand S."/>
            <person name="Jogler M."/>
            <person name="Boedeker C."/>
            <person name="Pinto D."/>
            <person name="Vollmers J."/>
            <person name="Rivas-Marin E."/>
            <person name="Kohn T."/>
            <person name="Peeters S.H."/>
            <person name="Heuer A."/>
            <person name="Rast P."/>
            <person name="Oberbeckmann S."/>
            <person name="Bunk B."/>
            <person name="Jeske O."/>
            <person name="Meyerdierks A."/>
            <person name="Storesund J.E."/>
            <person name="Kallscheuer N."/>
            <person name="Luecker S."/>
            <person name="Lage O.M."/>
            <person name="Pohl T."/>
            <person name="Merkel B.J."/>
            <person name="Hornburger P."/>
            <person name="Mueller R.-W."/>
            <person name="Bruemmer F."/>
            <person name="Labrenz M."/>
            <person name="Spormann A.M."/>
            <person name="Op den Camp H."/>
            <person name="Overmann J."/>
            <person name="Amann R."/>
            <person name="Jetten M.S.M."/>
            <person name="Mascher T."/>
            <person name="Medema M.H."/>
            <person name="Devos D.P."/>
            <person name="Kaster A.-K."/>
            <person name="Ovreas L."/>
            <person name="Rohde M."/>
            <person name="Galperin M.Y."/>
            <person name="Jogler C."/>
        </authorList>
    </citation>
    <scope>NUCLEOTIDE SEQUENCE [LARGE SCALE GENOMIC DNA]</scope>
    <source>
        <strain evidence="13 14">Pan161</strain>
    </source>
</reference>
<accession>A0A517VLE0</accession>
<dbReference type="Proteomes" id="UP000316855">
    <property type="component" value="Chromosome"/>
</dbReference>
<evidence type="ECO:0000256" key="5">
    <source>
        <dbReference type="ARBA" id="ARBA00022679"/>
    </source>
</evidence>
<evidence type="ECO:0000256" key="4">
    <source>
        <dbReference type="ARBA" id="ARBA00013858"/>
    </source>
</evidence>
<dbReference type="Gene3D" id="3.90.1170.40">
    <property type="entry name" value="Molybdopterin biosynthesis MoaE subunit"/>
    <property type="match status" value="1"/>
</dbReference>
<gene>
    <name evidence="13" type="primary">moaE</name>
    <name evidence="13" type="ORF">Pan161_54600</name>
</gene>
<comment type="pathway">
    <text evidence="1">Cofactor biosynthesis; molybdopterin biosynthesis.</text>
</comment>
<dbReference type="Pfam" id="PF02391">
    <property type="entry name" value="MoaE"/>
    <property type="match status" value="1"/>
</dbReference>
<sequence length="144" mass="16223">MKTDSISITDQPIDYAAITEQVRSNECGAVVLFMGTVREMTAGKQTVALDYEAYPEMADQMMQQLIDEARDQWDVHAIAIEHRVGHLTLGEISVAIAVSSAHRKEAFAAGHFLIDRLKEIVPIWKKENWSDGTTEWEHPEIKAK</sequence>
<dbReference type="RefSeq" id="WP_145231747.1">
    <property type="nucleotide sequence ID" value="NZ_CP036343.1"/>
</dbReference>
<dbReference type="OrthoDB" id="9803224at2"/>
<dbReference type="GO" id="GO:0030366">
    <property type="term" value="F:molybdopterin synthase activity"/>
    <property type="evidence" value="ECO:0007669"/>
    <property type="project" value="UniProtKB-EC"/>
</dbReference>
<name>A0A517VLE0_9PLAN</name>
<evidence type="ECO:0000256" key="10">
    <source>
        <dbReference type="ARBA" id="ARBA00030781"/>
    </source>
</evidence>
<evidence type="ECO:0000256" key="11">
    <source>
        <dbReference type="ARBA" id="ARBA00032474"/>
    </source>
</evidence>
<evidence type="ECO:0000256" key="1">
    <source>
        <dbReference type="ARBA" id="ARBA00005046"/>
    </source>
</evidence>
<dbReference type="EC" id="2.8.1.12" evidence="3"/>
<keyword evidence="5 13" id="KW-0808">Transferase</keyword>
<evidence type="ECO:0000313" key="13">
    <source>
        <dbReference type="EMBL" id="QDT93775.1"/>
    </source>
</evidence>
<evidence type="ECO:0000256" key="6">
    <source>
        <dbReference type="ARBA" id="ARBA00023150"/>
    </source>
</evidence>
<comment type="catalytic activity">
    <reaction evidence="12">
        <text>2 [molybdopterin-synthase sulfur-carrier protein]-C-terminal-Gly-aminoethanethioate + cyclic pyranopterin phosphate + H2O = molybdopterin + 2 [molybdopterin-synthase sulfur-carrier protein]-C-terminal Gly-Gly + 2 H(+)</text>
        <dbReference type="Rhea" id="RHEA:26333"/>
        <dbReference type="Rhea" id="RHEA-COMP:12202"/>
        <dbReference type="Rhea" id="RHEA-COMP:19907"/>
        <dbReference type="ChEBI" id="CHEBI:15377"/>
        <dbReference type="ChEBI" id="CHEBI:15378"/>
        <dbReference type="ChEBI" id="CHEBI:58698"/>
        <dbReference type="ChEBI" id="CHEBI:59648"/>
        <dbReference type="ChEBI" id="CHEBI:90778"/>
        <dbReference type="ChEBI" id="CHEBI:232372"/>
        <dbReference type="EC" id="2.8.1.12"/>
    </reaction>
</comment>
<dbReference type="AlphaFoldDB" id="A0A517VLE0"/>
<dbReference type="InterPro" id="IPR036563">
    <property type="entry name" value="MoaE_sf"/>
</dbReference>
<evidence type="ECO:0000256" key="12">
    <source>
        <dbReference type="ARBA" id="ARBA00049878"/>
    </source>
</evidence>
<dbReference type="InterPro" id="IPR003448">
    <property type="entry name" value="Mopterin_biosynth_MoaE"/>
</dbReference>
<evidence type="ECO:0000256" key="8">
    <source>
        <dbReference type="ARBA" id="ARBA00029745"/>
    </source>
</evidence>
<dbReference type="KEGG" id="gax:Pan161_54600"/>
<evidence type="ECO:0000256" key="3">
    <source>
        <dbReference type="ARBA" id="ARBA00011950"/>
    </source>
</evidence>
<dbReference type="PANTHER" id="PTHR23404">
    <property type="entry name" value="MOLYBDOPTERIN SYNTHASE RELATED"/>
    <property type="match status" value="1"/>
</dbReference>
<keyword evidence="6" id="KW-0501">Molybdenum cofactor biosynthesis</keyword>
<dbReference type="EMBL" id="CP036343">
    <property type="protein sequence ID" value="QDT93775.1"/>
    <property type="molecule type" value="Genomic_DNA"/>
</dbReference>
<keyword evidence="14" id="KW-1185">Reference proteome</keyword>
<dbReference type="GO" id="GO:0006777">
    <property type="term" value="P:Mo-molybdopterin cofactor biosynthetic process"/>
    <property type="evidence" value="ECO:0007669"/>
    <property type="project" value="UniProtKB-KW"/>
</dbReference>
<organism evidence="13 14">
    <name type="scientific">Gimesia algae</name>
    <dbReference type="NCBI Taxonomy" id="2527971"/>
    <lineage>
        <taxon>Bacteria</taxon>
        <taxon>Pseudomonadati</taxon>
        <taxon>Planctomycetota</taxon>
        <taxon>Planctomycetia</taxon>
        <taxon>Planctomycetales</taxon>
        <taxon>Planctomycetaceae</taxon>
        <taxon>Gimesia</taxon>
    </lineage>
</organism>
<dbReference type="CDD" id="cd00756">
    <property type="entry name" value="MoaE"/>
    <property type="match status" value="1"/>
</dbReference>
<evidence type="ECO:0000256" key="7">
    <source>
        <dbReference type="ARBA" id="ARBA00026066"/>
    </source>
</evidence>
<protein>
    <recommendedName>
        <fullName evidence="4">Molybdopterin synthase catalytic subunit</fullName>
        <ecNumber evidence="3">2.8.1.12</ecNumber>
    </recommendedName>
    <alternativeName>
        <fullName evidence="10">MPT synthase subunit 2</fullName>
    </alternativeName>
    <alternativeName>
        <fullName evidence="8">Molybdenum cofactor biosynthesis protein E</fullName>
    </alternativeName>
    <alternativeName>
        <fullName evidence="9">Molybdopterin-converting factor large subunit</fullName>
    </alternativeName>
    <alternativeName>
        <fullName evidence="11">Molybdopterin-converting factor subunit 2</fullName>
    </alternativeName>
</protein>
<comment type="similarity">
    <text evidence="2">Belongs to the MoaE family.</text>
</comment>
<evidence type="ECO:0000313" key="14">
    <source>
        <dbReference type="Proteomes" id="UP000316855"/>
    </source>
</evidence>
<proteinExistence type="inferred from homology"/>
<evidence type="ECO:0000256" key="9">
    <source>
        <dbReference type="ARBA" id="ARBA00030407"/>
    </source>
</evidence>
<dbReference type="FunFam" id="3.90.1170.40:FF:000003">
    <property type="entry name" value="Molybdopterin converting factor subunit 2"/>
    <property type="match status" value="1"/>
</dbReference>